<dbReference type="SMART" id="SM00646">
    <property type="entry name" value="Ami_3"/>
    <property type="match status" value="1"/>
</dbReference>
<dbReference type="AlphaFoldDB" id="A0A2N9JJB9"/>
<keyword evidence="4" id="KW-1185">Reference proteome</keyword>
<dbReference type="Pfam" id="PF01520">
    <property type="entry name" value="Amidase_3"/>
    <property type="match status" value="1"/>
</dbReference>
<dbReference type="InterPro" id="IPR050695">
    <property type="entry name" value="N-acetylmuramoyl_amidase_3"/>
</dbReference>
<dbReference type="EC" id="3.5.1.28" evidence="3"/>
<feature type="domain" description="MurNAc-LAA" evidence="2">
    <location>
        <begin position="80"/>
        <end position="205"/>
    </location>
</feature>
<dbReference type="GO" id="GO:0008745">
    <property type="term" value="F:N-acetylmuramoyl-L-alanine amidase activity"/>
    <property type="evidence" value="ECO:0007669"/>
    <property type="project" value="UniProtKB-EC"/>
</dbReference>
<keyword evidence="1 3" id="KW-0378">Hydrolase</keyword>
<proteinExistence type="predicted"/>
<protein>
    <submittedName>
        <fullName evidence="3">Putative N-acetylmuramoyl-L-alanine amidase</fullName>
        <ecNumber evidence="3">3.5.1.28</ecNumber>
    </submittedName>
</protein>
<dbReference type="GO" id="GO:0030288">
    <property type="term" value="C:outer membrane-bounded periplasmic space"/>
    <property type="evidence" value="ECO:0007669"/>
    <property type="project" value="TreeGrafter"/>
</dbReference>
<reference evidence="3 4" key="1">
    <citation type="submission" date="2018-02" db="EMBL/GenBank/DDBJ databases">
        <authorList>
            <person name="Cohen D.B."/>
            <person name="Kent A.D."/>
        </authorList>
    </citation>
    <scope>NUCLEOTIDE SEQUENCE [LARGE SCALE GENOMIC DNA]</scope>
    <source>
        <strain evidence="3">1</strain>
    </source>
</reference>
<dbReference type="SUPFAM" id="SSF53187">
    <property type="entry name" value="Zn-dependent exopeptidases"/>
    <property type="match status" value="1"/>
</dbReference>
<dbReference type="EMBL" id="LT985188">
    <property type="protein sequence ID" value="SPD87519.1"/>
    <property type="molecule type" value="Genomic_DNA"/>
</dbReference>
<dbReference type="CDD" id="cd02696">
    <property type="entry name" value="MurNAc-LAA"/>
    <property type="match status" value="1"/>
</dbReference>
<organism evidence="3 4">
    <name type="scientific">Micropruina glycogenica</name>
    <dbReference type="NCBI Taxonomy" id="75385"/>
    <lineage>
        <taxon>Bacteria</taxon>
        <taxon>Bacillati</taxon>
        <taxon>Actinomycetota</taxon>
        <taxon>Actinomycetes</taxon>
        <taxon>Propionibacteriales</taxon>
        <taxon>Nocardioidaceae</taxon>
        <taxon>Micropruina</taxon>
    </lineage>
</organism>
<dbReference type="Gene3D" id="3.40.630.40">
    <property type="entry name" value="Zn-dependent exopeptidases"/>
    <property type="match status" value="1"/>
</dbReference>
<dbReference type="Proteomes" id="UP000238164">
    <property type="component" value="Chromosome 1"/>
</dbReference>
<evidence type="ECO:0000313" key="3">
    <source>
        <dbReference type="EMBL" id="SPD87519.1"/>
    </source>
</evidence>
<name>A0A2N9JJB9_9ACTN</name>
<dbReference type="PANTHER" id="PTHR30404:SF0">
    <property type="entry name" value="N-ACETYLMURAMOYL-L-ALANINE AMIDASE AMIC"/>
    <property type="match status" value="1"/>
</dbReference>
<sequence length="209" mass="21766">MVDPGHNAVWTKALLKQVPAGNGRTKPCNASGTAGGSYAEHTFTWQLGQALVARLQRLGATVELTRPNDRGSGPCVNARAAITNRAKADLLISLHADGNLAQGARGYHIIVSSTMVGGAAVERRSAALARDLRTELDATRTMPRSTYIGGGTAIHARTDIAGLNLINVPGVMLELGNMRNASDLALQRSPQWRATVAKALAAGAVAALA</sequence>
<evidence type="ECO:0000256" key="1">
    <source>
        <dbReference type="ARBA" id="ARBA00022801"/>
    </source>
</evidence>
<gene>
    <name evidence="3" type="ORF">MPLG2_2489</name>
</gene>
<evidence type="ECO:0000259" key="2">
    <source>
        <dbReference type="SMART" id="SM00646"/>
    </source>
</evidence>
<accession>A0A2N9JJB9</accession>
<evidence type="ECO:0000313" key="4">
    <source>
        <dbReference type="Proteomes" id="UP000238164"/>
    </source>
</evidence>
<dbReference type="GO" id="GO:0009253">
    <property type="term" value="P:peptidoglycan catabolic process"/>
    <property type="evidence" value="ECO:0007669"/>
    <property type="project" value="InterPro"/>
</dbReference>
<dbReference type="InterPro" id="IPR002508">
    <property type="entry name" value="MurNAc-LAA_cat"/>
</dbReference>
<dbReference type="PANTHER" id="PTHR30404">
    <property type="entry name" value="N-ACETYLMURAMOYL-L-ALANINE AMIDASE"/>
    <property type="match status" value="1"/>
</dbReference>
<dbReference type="KEGG" id="mgg:MPLG2_2489"/>